<dbReference type="EMBL" id="JABZEO010000002">
    <property type="protein sequence ID" value="NVZ08341.1"/>
    <property type="molecule type" value="Genomic_DNA"/>
</dbReference>
<proteinExistence type="inferred from homology"/>
<dbReference type="Pfam" id="PF13276">
    <property type="entry name" value="HTH_21"/>
    <property type="match status" value="1"/>
</dbReference>
<protein>
    <submittedName>
        <fullName evidence="4">IS3 family transposase</fullName>
    </submittedName>
</protein>
<dbReference type="InterPro" id="IPR001584">
    <property type="entry name" value="Integrase_cat-core"/>
</dbReference>
<dbReference type="Pfam" id="PF00665">
    <property type="entry name" value="rve"/>
    <property type="match status" value="1"/>
</dbReference>
<dbReference type="PANTHER" id="PTHR46889:SF4">
    <property type="entry name" value="TRANSPOSASE INSO FOR INSERTION SEQUENCE ELEMENT IS911B-RELATED"/>
    <property type="match status" value="1"/>
</dbReference>
<gene>
    <name evidence="4" type="ORF">HW932_03605</name>
</gene>
<comment type="caution">
    <text evidence="4">The sequence shown here is derived from an EMBL/GenBank/DDBJ whole genome shotgun (WGS) entry which is preliminary data.</text>
</comment>
<dbReference type="InterPro" id="IPR009057">
    <property type="entry name" value="Homeodomain-like_sf"/>
</dbReference>
<dbReference type="GO" id="GO:0015074">
    <property type="term" value="P:DNA integration"/>
    <property type="evidence" value="ECO:0007669"/>
    <property type="project" value="InterPro"/>
</dbReference>
<accession>A0A850RFB1</accession>
<dbReference type="InterPro" id="IPR002514">
    <property type="entry name" value="Transposase_8"/>
</dbReference>
<dbReference type="SUPFAM" id="SSF46689">
    <property type="entry name" value="Homeodomain-like"/>
    <property type="match status" value="1"/>
</dbReference>
<evidence type="ECO:0000313" key="5">
    <source>
        <dbReference type="Proteomes" id="UP000592294"/>
    </source>
</evidence>
<dbReference type="InterPro" id="IPR012337">
    <property type="entry name" value="RNaseH-like_sf"/>
</dbReference>
<sequence length="389" mass="44227">MSKNQSYSAEFRAEAVKLVLEQGLSQPAAARRLSIPKGTLGNWIAAAKTAPAGAGGAAPGSRSVGELEHEIARLRRELAEARMERDVFKKSDGVLCQGVAAKYAFMKAWRGLYPMPLMCRLLEVSRSGFYAWLRRGPSRRQREDERLRVAVRAAHQRTRETYGARRLQPELAAEGVVAGRDRIARLRREMGLKCKQARRFKATTNSNHTLPVAENRLDQEFRPDAPNQVWVTDITYIPTGEGWLYLAGVKDVYTCEIVGYAMGPRMTQDLTATALRRAIQRKRPSPGLIHHSDRGSQYCAHDYRSLVAQFGLRASMSRRGNCYDNAPMESFWGSLKNELVHHHRFATRREAQGVVQEYIEIFYNRQRRHSRLGYLAPAVFEQRYYEQVG</sequence>
<dbReference type="InterPro" id="IPR025948">
    <property type="entry name" value="HTH-like_dom"/>
</dbReference>
<dbReference type="InterPro" id="IPR048020">
    <property type="entry name" value="Transpos_IS3"/>
</dbReference>
<keyword evidence="5" id="KW-1185">Reference proteome</keyword>
<dbReference type="Gene3D" id="1.10.10.60">
    <property type="entry name" value="Homeodomain-like"/>
    <property type="match status" value="1"/>
</dbReference>
<organism evidence="4 5">
    <name type="scientific">Allochromatium humboldtianum</name>
    <dbReference type="NCBI Taxonomy" id="504901"/>
    <lineage>
        <taxon>Bacteria</taxon>
        <taxon>Pseudomonadati</taxon>
        <taxon>Pseudomonadota</taxon>
        <taxon>Gammaproteobacteria</taxon>
        <taxon>Chromatiales</taxon>
        <taxon>Chromatiaceae</taxon>
        <taxon>Allochromatium</taxon>
    </lineage>
</organism>
<dbReference type="Gene3D" id="3.30.420.10">
    <property type="entry name" value="Ribonuclease H-like superfamily/Ribonuclease H"/>
    <property type="match status" value="1"/>
</dbReference>
<keyword evidence="2" id="KW-0175">Coiled coil</keyword>
<dbReference type="Pfam" id="PF01527">
    <property type="entry name" value="HTH_Tnp_1"/>
    <property type="match status" value="1"/>
</dbReference>
<evidence type="ECO:0000259" key="3">
    <source>
        <dbReference type="PROSITE" id="PS50994"/>
    </source>
</evidence>
<dbReference type="NCBIfam" id="NF033516">
    <property type="entry name" value="transpos_IS3"/>
    <property type="match status" value="1"/>
</dbReference>
<dbReference type="InterPro" id="IPR050900">
    <property type="entry name" value="Transposase_IS3/IS150/IS904"/>
</dbReference>
<dbReference type="GO" id="GO:0006313">
    <property type="term" value="P:DNA transposition"/>
    <property type="evidence" value="ECO:0007669"/>
    <property type="project" value="InterPro"/>
</dbReference>
<dbReference type="Proteomes" id="UP000592294">
    <property type="component" value="Unassembled WGS sequence"/>
</dbReference>
<dbReference type="InterPro" id="IPR036397">
    <property type="entry name" value="RNaseH_sf"/>
</dbReference>
<dbReference type="PANTHER" id="PTHR46889">
    <property type="entry name" value="TRANSPOSASE INSF FOR INSERTION SEQUENCE IS3B-RELATED"/>
    <property type="match status" value="1"/>
</dbReference>
<dbReference type="GO" id="GO:0004803">
    <property type="term" value="F:transposase activity"/>
    <property type="evidence" value="ECO:0007669"/>
    <property type="project" value="InterPro"/>
</dbReference>
<dbReference type="Pfam" id="PF13333">
    <property type="entry name" value="rve_2"/>
    <property type="match status" value="1"/>
</dbReference>
<name>A0A850RFB1_9GAMM</name>
<comment type="similarity">
    <text evidence="1">Belongs to the transposase 8 family.</text>
</comment>
<dbReference type="PROSITE" id="PS50994">
    <property type="entry name" value="INTEGRASE"/>
    <property type="match status" value="1"/>
</dbReference>
<evidence type="ECO:0000256" key="1">
    <source>
        <dbReference type="ARBA" id="ARBA00009964"/>
    </source>
</evidence>
<feature type="domain" description="Integrase catalytic" evidence="3">
    <location>
        <begin position="222"/>
        <end position="384"/>
    </location>
</feature>
<evidence type="ECO:0000313" key="4">
    <source>
        <dbReference type="EMBL" id="NVZ08341.1"/>
    </source>
</evidence>
<reference evidence="4 5" key="1">
    <citation type="submission" date="2020-06" db="EMBL/GenBank/DDBJ databases">
        <title>Whole-genome sequence of Allochromatium humboldtianum DSM 21881, type strain.</title>
        <authorList>
            <person name="Kyndt J.A."/>
            <person name="Meyer T.E."/>
        </authorList>
    </citation>
    <scope>NUCLEOTIDE SEQUENCE [LARGE SCALE GENOMIC DNA]</scope>
    <source>
        <strain evidence="4 5">DSM 21881</strain>
    </source>
</reference>
<dbReference type="SUPFAM" id="SSF53098">
    <property type="entry name" value="Ribonuclease H-like"/>
    <property type="match status" value="1"/>
</dbReference>
<dbReference type="AlphaFoldDB" id="A0A850RFB1"/>
<feature type="coiled-coil region" evidence="2">
    <location>
        <begin position="64"/>
        <end position="91"/>
    </location>
</feature>
<dbReference type="GO" id="GO:0003677">
    <property type="term" value="F:DNA binding"/>
    <property type="evidence" value="ECO:0007669"/>
    <property type="project" value="InterPro"/>
</dbReference>
<evidence type="ECO:0000256" key="2">
    <source>
        <dbReference type="SAM" id="Coils"/>
    </source>
</evidence>